<evidence type="ECO:0000313" key="1">
    <source>
        <dbReference type="EMBL" id="KAF4728005.1"/>
    </source>
</evidence>
<dbReference type="AlphaFoldDB" id="A0A7J6S5W5"/>
<proteinExistence type="predicted"/>
<dbReference type="EMBL" id="JABANO010020726">
    <property type="protein sequence ID" value="KAF4728005.1"/>
    <property type="molecule type" value="Genomic_DNA"/>
</dbReference>
<comment type="caution">
    <text evidence="1">The sequence shown here is derived from an EMBL/GenBank/DDBJ whole genome shotgun (WGS) entry which is preliminary data.</text>
</comment>
<keyword evidence="2" id="KW-1185">Reference proteome</keyword>
<reference evidence="1 2" key="1">
    <citation type="submission" date="2020-04" db="EMBL/GenBank/DDBJ databases">
        <title>Perkinsus olseni comparative genomics.</title>
        <authorList>
            <person name="Bogema D.R."/>
        </authorList>
    </citation>
    <scope>NUCLEOTIDE SEQUENCE [LARGE SCALE GENOMIC DNA]</scope>
    <source>
        <strain evidence="1 2">ATCC PRA-207</strain>
    </source>
</reference>
<protein>
    <submittedName>
        <fullName evidence="1">Uncharacterized protein</fullName>
    </submittedName>
</protein>
<gene>
    <name evidence="1" type="ORF">FOZ63_014612</name>
</gene>
<sequence length="279" mass="30954">MRAPPMTIEKRISVRLGTNLRIPLLANCKLQFFFFIVKLMNASNRLPPMSLSKRLVYVFCGISFASAFSGKFFCVDKTQDESAHTCGITRHDPDAGSVVDMLFHYDAQTDTTQVCPFTVDNNDNRINVNKRCGVLNIGTYPVKLSFNSFTLVAATGEQFIFNSKSFVQVKDVPSDSHYGSENPPVELTVDPEGRIQVYGSLLSSPVPDTDRSYTGVFYFMGRNKFKAGGTLGVLFFRFNPPGSLFSLVSLQGSAIILNPAFHDKIKDHETELTGIVIHP</sequence>
<dbReference type="Proteomes" id="UP000553632">
    <property type="component" value="Unassembled WGS sequence"/>
</dbReference>
<organism evidence="1 2">
    <name type="scientific">Perkinsus olseni</name>
    <name type="common">Perkinsus atlanticus</name>
    <dbReference type="NCBI Taxonomy" id="32597"/>
    <lineage>
        <taxon>Eukaryota</taxon>
        <taxon>Sar</taxon>
        <taxon>Alveolata</taxon>
        <taxon>Perkinsozoa</taxon>
        <taxon>Perkinsea</taxon>
        <taxon>Perkinsida</taxon>
        <taxon>Perkinsidae</taxon>
        <taxon>Perkinsus</taxon>
    </lineage>
</organism>
<accession>A0A7J6S5W5</accession>
<name>A0A7J6S5W5_PEROL</name>
<evidence type="ECO:0000313" key="2">
    <source>
        <dbReference type="Proteomes" id="UP000553632"/>
    </source>
</evidence>